<dbReference type="NCBIfam" id="TIGR00945">
    <property type="entry name" value="tatC"/>
    <property type="match status" value="1"/>
</dbReference>
<comment type="function">
    <text evidence="5">Part of the twin-arginine translocation (Tat) system that transports large folded proteins containing a characteristic twin-arginine motif in their signal peptide across membranes.</text>
</comment>
<keyword evidence="5" id="KW-0813">Transport</keyword>
<gene>
    <name evidence="5 6" type="primary">tatC</name>
    <name evidence="6" type="ORF">TRIP_D440061</name>
</gene>
<evidence type="ECO:0000256" key="5">
    <source>
        <dbReference type="HAMAP-Rule" id="MF_00902"/>
    </source>
</evidence>
<dbReference type="GO" id="GO:0065002">
    <property type="term" value="P:intracellular protein transmembrane transport"/>
    <property type="evidence" value="ECO:0007669"/>
    <property type="project" value="TreeGrafter"/>
</dbReference>
<dbReference type="GO" id="GO:0033281">
    <property type="term" value="C:TAT protein transport complex"/>
    <property type="evidence" value="ECO:0007669"/>
    <property type="project" value="UniProtKB-UniRule"/>
</dbReference>
<evidence type="ECO:0000256" key="1">
    <source>
        <dbReference type="ARBA" id="ARBA00004141"/>
    </source>
</evidence>
<keyword evidence="4 5" id="KW-0472">Membrane</keyword>
<feature type="transmembrane region" description="Helical" evidence="5">
    <location>
        <begin position="20"/>
        <end position="42"/>
    </location>
</feature>
<evidence type="ECO:0000313" key="6">
    <source>
        <dbReference type="EMBL" id="VBB48043.1"/>
    </source>
</evidence>
<comment type="subunit">
    <text evidence="5">Forms a complex with TatA.</text>
</comment>
<keyword evidence="5" id="KW-0653">Protein transport</keyword>
<dbReference type="EMBL" id="UPXZ01000039">
    <property type="protein sequence ID" value="VBB48043.1"/>
    <property type="molecule type" value="Genomic_DNA"/>
</dbReference>
<dbReference type="GO" id="GO:0009977">
    <property type="term" value="F:proton motive force dependent protein transmembrane transporter activity"/>
    <property type="evidence" value="ECO:0007669"/>
    <property type="project" value="TreeGrafter"/>
</dbReference>
<evidence type="ECO:0000256" key="3">
    <source>
        <dbReference type="ARBA" id="ARBA00022989"/>
    </source>
</evidence>
<dbReference type="PRINTS" id="PR01840">
    <property type="entry name" value="TATCFAMILY"/>
</dbReference>
<accession>A0A653AIZ7</accession>
<dbReference type="HAMAP" id="MF_00902">
    <property type="entry name" value="TatC"/>
    <property type="match status" value="1"/>
</dbReference>
<organism evidence="6">
    <name type="scientific">uncultured Paludibacter sp</name>
    <dbReference type="NCBI Taxonomy" id="497635"/>
    <lineage>
        <taxon>Bacteria</taxon>
        <taxon>Pseudomonadati</taxon>
        <taxon>Bacteroidota</taxon>
        <taxon>Bacteroidia</taxon>
        <taxon>Bacteroidales</taxon>
        <taxon>Paludibacteraceae</taxon>
        <taxon>Paludibacter</taxon>
        <taxon>environmental samples</taxon>
    </lineage>
</organism>
<name>A0A653AIZ7_9BACT</name>
<feature type="transmembrane region" description="Helical" evidence="5">
    <location>
        <begin position="237"/>
        <end position="257"/>
    </location>
</feature>
<evidence type="ECO:0000256" key="4">
    <source>
        <dbReference type="ARBA" id="ARBA00023136"/>
    </source>
</evidence>
<reference evidence="6" key="1">
    <citation type="submission" date="2018-07" db="EMBL/GenBank/DDBJ databases">
        <authorList>
            <consortium name="Genoscope - CEA"/>
            <person name="William W."/>
        </authorList>
    </citation>
    <scope>NUCLEOTIDE SEQUENCE</scope>
    <source>
        <strain evidence="6">IK1</strain>
    </source>
</reference>
<feature type="transmembrane region" description="Helical" evidence="5">
    <location>
        <begin position="213"/>
        <end position="231"/>
    </location>
</feature>
<dbReference type="PANTHER" id="PTHR30371">
    <property type="entry name" value="SEC-INDEPENDENT PROTEIN TRANSLOCASE PROTEIN TATC"/>
    <property type="match status" value="1"/>
</dbReference>
<proteinExistence type="inferred from homology"/>
<keyword evidence="3 5" id="KW-1133">Transmembrane helix</keyword>
<comment type="subcellular location">
    <subcellularLocation>
        <location evidence="5">Cell membrane</location>
        <topology evidence="5">Multi-pass membrane protein</topology>
    </subcellularLocation>
    <subcellularLocation>
        <location evidence="1">Membrane</location>
        <topology evidence="1">Multi-pass membrane protein</topology>
    </subcellularLocation>
</comment>
<sequence length="268" mass="30675">MAEEQEYSFWEHLEVLRWTIIRILAAVVVLFVLVFVEYKFVFSQIVLSPLNSDFISYRILKSLLSLVGLSPALIEDFKVQLINYELSGQFLLQIGVSLAVAAVVAFPYVLFELWRFVRPALYENESKNIGKIFFFSSFLFYLGAAVSYFIIFPLTIRFLGTYQVSELIPNQISVQSYFNALVILVLCIGLTFEMPILSFFLSKAGIVSRKMLAAGRKYAFVIILVLAAIITPTTDPFTLMVVTIPLYLLYEVSIWVCKKNEDKKEEDE</sequence>
<keyword evidence="5" id="KW-0811">Translocation</keyword>
<dbReference type="Pfam" id="PF00902">
    <property type="entry name" value="TatC"/>
    <property type="match status" value="1"/>
</dbReference>
<dbReference type="GO" id="GO:0043953">
    <property type="term" value="P:protein transport by the Tat complex"/>
    <property type="evidence" value="ECO:0007669"/>
    <property type="project" value="UniProtKB-UniRule"/>
</dbReference>
<dbReference type="AlphaFoldDB" id="A0A653AIZ7"/>
<keyword evidence="5" id="KW-1003">Cell membrane</keyword>
<dbReference type="PANTHER" id="PTHR30371:SF0">
    <property type="entry name" value="SEC-INDEPENDENT PROTEIN TRANSLOCASE PROTEIN TATC, CHLOROPLASTIC-RELATED"/>
    <property type="match status" value="1"/>
</dbReference>
<comment type="similarity">
    <text evidence="5">Belongs to the TatC family.</text>
</comment>
<evidence type="ECO:0000256" key="2">
    <source>
        <dbReference type="ARBA" id="ARBA00022692"/>
    </source>
</evidence>
<feature type="transmembrane region" description="Helical" evidence="5">
    <location>
        <begin position="132"/>
        <end position="156"/>
    </location>
</feature>
<feature type="transmembrane region" description="Helical" evidence="5">
    <location>
        <begin position="176"/>
        <end position="201"/>
    </location>
</feature>
<dbReference type="InterPro" id="IPR002033">
    <property type="entry name" value="TatC"/>
</dbReference>
<keyword evidence="2 5" id="KW-0812">Transmembrane</keyword>
<feature type="transmembrane region" description="Helical" evidence="5">
    <location>
        <begin position="90"/>
        <end position="111"/>
    </location>
</feature>
<feature type="transmembrane region" description="Helical" evidence="5">
    <location>
        <begin position="54"/>
        <end position="74"/>
    </location>
</feature>
<protein>
    <recommendedName>
        <fullName evidence="5">Sec-independent protein translocase protein TatC</fullName>
    </recommendedName>
</protein>